<dbReference type="GO" id="GO:0006518">
    <property type="term" value="P:peptide metabolic process"/>
    <property type="evidence" value="ECO:0007669"/>
    <property type="project" value="UniProtKB-ARBA"/>
</dbReference>
<dbReference type="SUPFAM" id="SSF54826">
    <property type="entry name" value="Enolase N-terminal domain-like"/>
    <property type="match status" value="1"/>
</dbReference>
<dbReference type="GO" id="GO:0030145">
    <property type="term" value="F:manganese ion binding"/>
    <property type="evidence" value="ECO:0007669"/>
    <property type="project" value="InterPro"/>
</dbReference>
<dbReference type="InterPro" id="IPR018110">
    <property type="entry name" value="Mandel_Rmase/mucon_lact_enz_CS"/>
</dbReference>
<evidence type="ECO:0000256" key="2">
    <source>
        <dbReference type="ARBA" id="ARBA00001946"/>
    </source>
</evidence>
<evidence type="ECO:0000256" key="6">
    <source>
        <dbReference type="ARBA" id="ARBA00022797"/>
    </source>
</evidence>
<organism evidence="11 12">
    <name type="scientific">Sphingomonas chungangi</name>
    <dbReference type="NCBI Taxonomy" id="2683589"/>
    <lineage>
        <taxon>Bacteria</taxon>
        <taxon>Pseudomonadati</taxon>
        <taxon>Pseudomonadota</taxon>
        <taxon>Alphaproteobacteria</taxon>
        <taxon>Sphingomonadales</taxon>
        <taxon>Sphingomonadaceae</taxon>
        <taxon>Sphingomonas</taxon>
    </lineage>
</organism>
<dbReference type="InterPro" id="IPR013342">
    <property type="entry name" value="Mandelate_racemase_C"/>
</dbReference>
<dbReference type="PANTHER" id="PTHR48073">
    <property type="entry name" value="O-SUCCINYLBENZOATE SYNTHASE-RELATED"/>
    <property type="match status" value="1"/>
</dbReference>
<dbReference type="InterPro" id="IPR013341">
    <property type="entry name" value="Mandelate_racemase_N_dom"/>
</dbReference>
<dbReference type="NCBIfam" id="TIGR02534">
    <property type="entry name" value="mucon_cyclo"/>
    <property type="match status" value="1"/>
</dbReference>
<comment type="similarity">
    <text evidence="4">Belongs to the mandelate racemase/muconate lactonizing enzyme family.</text>
</comment>
<keyword evidence="7" id="KW-0460">Magnesium</keyword>
<sequence>MRIASIETVVFDLPTIRPHKLAMATINQQSLVLVRVRDEEGHEGLGEASVIPHYGAETIEAIQLVIDRYLAPALIGRDPAAFEALVAAMDVTIKDNGYAKAAIEMACVDLAARRLGVPASALFGAAVRDTLPILLVLGGGEADADCALADEMLDKRLHNRFLVKIGKAEPDSDVARAIAVKAHVGDRAIVHVDVNQSWDESTATRGIARLEDGGIAVVEQPLPRADIDGMRRLSERFAVPIMADEAIETVEDALAYARVRAADAFSIKLTKQGGLLRTRKVASIAEAAGLTLFGGTMLESGVGTAASAQLFSTVRALHWGCQLFGPLLFADTITVEQPVYRDFELQVPAGPGFGMSIDEDKLAFYARDRPRTSIRTAA</sequence>
<dbReference type="Proteomes" id="UP000570166">
    <property type="component" value="Unassembled WGS sequence"/>
</dbReference>
<keyword evidence="8" id="KW-0464">Manganese</keyword>
<evidence type="ECO:0000256" key="5">
    <source>
        <dbReference type="ARBA" id="ARBA00022723"/>
    </source>
</evidence>
<comment type="cofactor">
    <cofactor evidence="2">
        <name>Mg(2+)</name>
        <dbReference type="ChEBI" id="CHEBI:18420"/>
    </cofactor>
</comment>
<dbReference type="Gene3D" id="3.30.390.10">
    <property type="entry name" value="Enolase-like, N-terminal domain"/>
    <property type="match status" value="1"/>
</dbReference>
<feature type="domain" description="Mandelate racemase/muconate lactonizing enzyme C-terminal" evidence="10">
    <location>
        <begin position="142"/>
        <end position="240"/>
    </location>
</feature>
<dbReference type="EMBL" id="JACEIB010000003">
    <property type="protein sequence ID" value="MBA2933908.1"/>
    <property type="molecule type" value="Genomic_DNA"/>
</dbReference>
<accession>A0A838L8Q6</accession>
<keyword evidence="6" id="KW-0058">Aromatic hydrocarbons catabolism</keyword>
<evidence type="ECO:0000256" key="8">
    <source>
        <dbReference type="ARBA" id="ARBA00023211"/>
    </source>
</evidence>
<evidence type="ECO:0000313" key="12">
    <source>
        <dbReference type="Proteomes" id="UP000570166"/>
    </source>
</evidence>
<dbReference type="GO" id="GO:0016854">
    <property type="term" value="F:racemase and epimerase activity"/>
    <property type="evidence" value="ECO:0007669"/>
    <property type="project" value="UniProtKB-ARBA"/>
</dbReference>
<dbReference type="SMART" id="SM00922">
    <property type="entry name" value="MR_MLE"/>
    <property type="match status" value="1"/>
</dbReference>
<dbReference type="InterPro" id="IPR036849">
    <property type="entry name" value="Enolase-like_C_sf"/>
</dbReference>
<name>A0A838L8Q6_9SPHN</name>
<evidence type="ECO:0000256" key="9">
    <source>
        <dbReference type="ARBA" id="ARBA00023235"/>
    </source>
</evidence>
<comment type="pathway">
    <text evidence="3">Aromatic compound metabolism.</text>
</comment>
<evidence type="ECO:0000256" key="4">
    <source>
        <dbReference type="ARBA" id="ARBA00008031"/>
    </source>
</evidence>
<gene>
    <name evidence="11" type="ORF">HZF05_07315</name>
</gene>
<dbReference type="Pfam" id="PF13378">
    <property type="entry name" value="MR_MLE_C"/>
    <property type="match status" value="1"/>
</dbReference>
<dbReference type="GO" id="GO:0018849">
    <property type="term" value="F:muconate cycloisomerase activity"/>
    <property type="evidence" value="ECO:0007669"/>
    <property type="project" value="InterPro"/>
</dbReference>
<dbReference type="SFLD" id="SFLDG00180">
    <property type="entry name" value="muconate_cycloisomerase"/>
    <property type="match status" value="1"/>
</dbReference>
<dbReference type="SUPFAM" id="SSF51604">
    <property type="entry name" value="Enolase C-terminal domain-like"/>
    <property type="match status" value="1"/>
</dbReference>
<comment type="cofactor">
    <cofactor evidence="1">
        <name>Mn(2+)</name>
        <dbReference type="ChEBI" id="CHEBI:29035"/>
    </cofactor>
</comment>
<dbReference type="InterPro" id="IPR013370">
    <property type="entry name" value="Chloromuconate_cycloisomerase"/>
</dbReference>
<comment type="caution">
    <text evidence="11">The sequence shown here is derived from an EMBL/GenBank/DDBJ whole genome shotgun (WGS) entry which is preliminary data.</text>
</comment>
<dbReference type="GO" id="GO:0018850">
    <property type="term" value="F:chloromuconate cycloisomerase activity"/>
    <property type="evidence" value="ECO:0007669"/>
    <property type="project" value="InterPro"/>
</dbReference>
<dbReference type="GO" id="GO:0009063">
    <property type="term" value="P:amino acid catabolic process"/>
    <property type="evidence" value="ECO:0007669"/>
    <property type="project" value="InterPro"/>
</dbReference>
<dbReference type="FunFam" id="3.30.390.10:FF:000009">
    <property type="entry name" value="Hydrophobic dipeptide epimerase"/>
    <property type="match status" value="1"/>
</dbReference>
<dbReference type="SFLD" id="SFLDF00009">
    <property type="entry name" value="o-succinylbenzoate_synthase"/>
    <property type="match status" value="1"/>
</dbReference>
<evidence type="ECO:0000256" key="1">
    <source>
        <dbReference type="ARBA" id="ARBA00001936"/>
    </source>
</evidence>
<dbReference type="InterPro" id="IPR029017">
    <property type="entry name" value="Enolase-like_N"/>
</dbReference>
<proteinExistence type="inferred from homology"/>
<keyword evidence="5" id="KW-0479">Metal-binding</keyword>
<keyword evidence="12" id="KW-1185">Reference proteome</keyword>
<evidence type="ECO:0000259" key="10">
    <source>
        <dbReference type="SMART" id="SM00922"/>
    </source>
</evidence>
<reference evidence="11 12" key="1">
    <citation type="submission" date="2020-07" db="EMBL/GenBank/DDBJ databases">
        <authorList>
            <person name="Sun Q."/>
        </authorList>
    </citation>
    <scope>NUCLEOTIDE SEQUENCE [LARGE SCALE GENOMIC DNA]</scope>
    <source>
        <strain evidence="11 12">CGMCC 1.13654</strain>
    </source>
</reference>
<dbReference type="GO" id="GO:0000287">
    <property type="term" value="F:magnesium ion binding"/>
    <property type="evidence" value="ECO:0007669"/>
    <property type="project" value="UniProtKB-ARBA"/>
</dbReference>
<evidence type="ECO:0000256" key="3">
    <source>
        <dbReference type="ARBA" id="ARBA00005211"/>
    </source>
</evidence>
<evidence type="ECO:0000313" key="11">
    <source>
        <dbReference type="EMBL" id="MBA2933908.1"/>
    </source>
</evidence>
<dbReference type="AlphaFoldDB" id="A0A838L8Q6"/>
<evidence type="ECO:0000256" key="7">
    <source>
        <dbReference type="ARBA" id="ARBA00022842"/>
    </source>
</evidence>
<dbReference type="RefSeq" id="WP_160363696.1">
    <property type="nucleotide sequence ID" value="NZ_JACEIB010000003.1"/>
</dbReference>
<dbReference type="InterPro" id="IPR029065">
    <property type="entry name" value="Enolase_C-like"/>
</dbReference>
<keyword evidence="9 11" id="KW-0413">Isomerase</keyword>
<protein>
    <submittedName>
        <fullName evidence="11">Muconate cycloisomerase</fullName>
    </submittedName>
</protein>
<dbReference type="Gene3D" id="3.20.20.120">
    <property type="entry name" value="Enolase-like C-terminal domain"/>
    <property type="match status" value="1"/>
</dbReference>
<dbReference type="SFLD" id="SFLDS00001">
    <property type="entry name" value="Enolase"/>
    <property type="match status" value="1"/>
</dbReference>
<dbReference type="PROSITE" id="PS00909">
    <property type="entry name" value="MR_MLE_2"/>
    <property type="match status" value="1"/>
</dbReference>
<dbReference type="PANTHER" id="PTHR48073:SF2">
    <property type="entry name" value="O-SUCCINYLBENZOATE SYNTHASE"/>
    <property type="match status" value="1"/>
</dbReference>
<dbReference type="Pfam" id="PF02746">
    <property type="entry name" value="MR_MLE_N"/>
    <property type="match status" value="1"/>
</dbReference>